<comment type="caution">
    <text evidence="1">The sequence shown here is derived from an EMBL/GenBank/DDBJ whole genome shotgun (WGS) entry which is preliminary data.</text>
</comment>
<gene>
    <name evidence="1" type="ORF">DBV15_12635</name>
</gene>
<dbReference type="EMBL" id="QBLH01003329">
    <property type="protein sequence ID" value="TGZ39139.1"/>
    <property type="molecule type" value="Genomic_DNA"/>
</dbReference>
<sequence>MVPRAFYENVLPEDSQPEMLRASLENVILRTKVLDMGKPEAILALALDPPNLSDIQKSILLLKEIDALTNNRDESEHNDGNLTPLGCLMLRTFGITETMCSEKNSWSNLDIDRNFVLKFIIAGAFYPNYFTKIPYNVNTRKRDIEKTLSNRDPTTTVVLHDWPSKHPGSLYSKRFWEIFGQQMKLKNPENIIVSFDESNRVYIQHEPKNRAPDDYTFVRDCVKMRHCQNKIKIKLSSETSETTARQRADDDFWLMEAYERFMSQPSNPKESPSLWCERYISADEKPYPSHLSKKSEYRSKMVKLQGPFSPIEVRLTHMATVPMTKERGPKVISVKSTSVNSVLLDTCPASPKGFFLVAQTISRDTNNPLHLILQNTTLLPATPPGLASLVPLIFTPYMELRRSPVGTRYTGALCGLGYDRTTQESLLPDHDLEIKFDVEIKMNDLRMINKLRHWMNVGMKLINTSETVDFDDEVDRETPINCQNQIKNAFKCLLYIKNRKEMEPSTVPVSNFNQWNLYDETLFLVPIRKIDNKNDIYCLHKALELTKNTKEEEKLEEMVEHLLELKALAHP</sequence>
<dbReference type="Proteomes" id="UP000310200">
    <property type="component" value="Unassembled WGS sequence"/>
</dbReference>
<proteinExistence type="predicted"/>
<name>A0A4S2JX24_9HYME</name>
<reference evidence="1 2" key="1">
    <citation type="journal article" date="2019" name="Philos. Trans. R. Soc. Lond., B, Biol. Sci.">
        <title>Ant behaviour and brain gene expression of defending hosts depend on the ecological success of the intruding social parasite.</title>
        <authorList>
            <person name="Kaur R."/>
            <person name="Stoldt M."/>
            <person name="Jongepier E."/>
            <person name="Feldmeyer B."/>
            <person name="Menzel F."/>
            <person name="Bornberg-Bauer E."/>
            <person name="Foitzik S."/>
        </authorList>
    </citation>
    <scope>NUCLEOTIDE SEQUENCE [LARGE SCALE GENOMIC DNA]</scope>
    <source>
        <tissue evidence="1">Whole body</tissue>
    </source>
</reference>
<organism evidence="1 2">
    <name type="scientific">Temnothorax longispinosus</name>
    <dbReference type="NCBI Taxonomy" id="300112"/>
    <lineage>
        <taxon>Eukaryota</taxon>
        <taxon>Metazoa</taxon>
        <taxon>Ecdysozoa</taxon>
        <taxon>Arthropoda</taxon>
        <taxon>Hexapoda</taxon>
        <taxon>Insecta</taxon>
        <taxon>Pterygota</taxon>
        <taxon>Neoptera</taxon>
        <taxon>Endopterygota</taxon>
        <taxon>Hymenoptera</taxon>
        <taxon>Apocrita</taxon>
        <taxon>Aculeata</taxon>
        <taxon>Formicoidea</taxon>
        <taxon>Formicidae</taxon>
        <taxon>Myrmicinae</taxon>
        <taxon>Temnothorax</taxon>
    </lineage>
</organism>
<protein>
    <submittedName>
        <fullName evidence="1">Uncharacterized protein</fullName>
    </submittedName>
</protein>
<accession>A0A4S2JX24</accession>
<dbReference type="STRING" id="300112.A0A4S2JX24"/>
<keyword evidence="2" id="KW-1185">Reference proteome</keyword>
<evidence type="ECO:0000313" key="1">
    <source>
        <dbReference type="EMBL" id="TGZ39139.1"/>
    </source>
</evidence>
<evidence type="ECO:0000313" key="2">
    <source>
        <dbReference type="Proteomes" id="UP000310200"/>
    </source>
</evidence>
<dbReference type="AlphaFoldDB" id="A0A4S2JX24"/>